<protein>
    <recommendedName>
        <fullName evidence="1">Reverse transcriptase domain-containing protein</fullName>
    </recommendedName>
</protein>
<dbReference type="EMBL" id="JANPWB010000003">
    <property type="protein sequence ID" value="KAJ1200347.1"/>
    <property type="molecule type" value="Genomic_DNA"/>
</dbReference>
<dbReference type="PROSITE" id="PS50878">
    <property type="entry name" value="RT_POL"/>
    <property type="match status" value="1"/>
</dbReference>
<dbReference type="PANTHER" id="PTHR47027:SF26">
    <property type="entry name" value="REVERSE TRANSCRIPTASE DOMAIN-CONTAINING PROTEIN"/>
    <property type="match status" value="1"/>
</dbReference>
<keyword evidence="3" id="KW-1185">Reference proteome</keyword>
<dbReference type="Pfam" id="PF00078">
    <property type="entry name" value="RVT_1"/>
    <property type="match status" value="1"/>
</dbReference>
<evidence type="ECO:0000259" key="1">
    <source>
        <dbReference type="PROSITE" id="PS50878"/>
    </source>
</evidence>
<name>A0AAV7VGA3_PLEWA</name>
<dbReference type="InterPro" id="IPR000477">
    <property type="entry name" value="RT_dom"/>
</dbReference>
<comment type="caution">
    <text evidence="2">The sequence shown here is derived from an EMBL/GenBank/DDBJ whole genome shotgun (WGS) entry which is preliminary data.</text>
</comment>
<organism evidence="2 3">
    <name type="scientific">Pleurodeles waltl</name>
    <name type="common">Iberian ribbed newt</name>
    <dbReference type="NCBI Taxonomy" id="8319"/>
    <lineage>
        <taxon>Eukaryota</taxon>
        <taxon>Metazoa</taxon>
        <taxon>Chordata</taxon>
        <taxon>Craniata</taxon>
        <taxon>Vertebrata</taxon>
        <taxon>Euteleostomi</taxon>
        <taxon>Amphibia</taxon>
        <taxon>Batrachia</taxon>
        <taxon>Caudata</taxon>
        <taxon>Salamandroidea</taxon>
        <taxon>Salamandridae</taxon>
        <taxon>Pleurodelinae</taxon>
        <taxon>Pleurodeles</taxon>
    </lineage>
</organism>
<accession>A0AAV7VGA3</accession>
<proteinExistence type="predicted"/>
<reference evidence="2" key="1">
    <citation type="journal article" date="2022" name="bioRxiv">
        <title>Sequencing and chromosome-scale assembly of the giantPleurodeles waltlgenome.</title>
        <authorList>
            <person name="Brown T."/>
            <person name="Elewa A."/>
            <person name="Iarovenko S."/>
            <person name="Subramanian E."/>
            <person name="Araus A.J."/>
            <person name="Petzold A."/>
            <person name="Susuki M."/>
            <person name="Suzuki K.-i.T."/>
            <person name="Hayashi T."/>
            <person name="Toyoda A."/>
            <person name="Oliveira C."/>
            <person name="Osipova E."/>
            <person name="Leigh N.D."/>
            <person name="Simon A."/>
            <person name="Yun M.H."/>
        </authorList>
    </citation>
    <scope>NUCLEOTIDE SEQUENCE</scope>
    <source>
        <strain evidence="2">20211129_DDA</strain>
        <tissue evidence="2">Liver</tissue>
    </source>
</reference>
<dbReference type="PANTHER" id="PTHR47027">
    <property type="entry name" value="REVERSE TRANSCRIPTASE DOMAIN-CONTAINING PROTEIN"/>
    <property type="match status" value="1"/>
</dbReference>
<dbReference type="Proteomes" id="UP001066276">
    <property type="component" value="Chromosome 2_1"/>
</dbReference>
<feature type="domain" description="Reverse transcriptase" evidence="1">
    <location>
        <begin position="1"/>
        <end position="219"/>
    </location>
</feature>
<dbReference type="SUPFAM" id="SSF56672">
    <property type="entry name" value="DNA/RNA polymerases"/>
    <property type="match status" value="1"/>
</dbReference>
<sequence>MIFAARQLQKKCQEQNRNLYTMVEDLTKAFDTVSREGLWRIMENFGCPGKFIGMVCQFHGGMLSRVLDDGEYTDVFPVTNGLKQGCILAPTLFSVMFSAMLLDAVCDDEESSIKIRYRTDGRLFNLQRLQAKTKVGEDSACDFLFADDCALNTATEPQMQQNMNCFNTACRNFGLTISTKKTHVLHQPAPQKTYTEPTITAEGEILKAVDKFTFLGSTLSRSVNIDNEVDTRIVKAGSSFGRLRELVGERRGIRLKLYCPHYCKPVRHGLCMSAMLKN</sequence>
<evidence type="ECO:0000313" key="2">
    <source>
        <dbReference type="EMBL" id="KAJ1200347.1"/>
    </source>
</evidence>
<dbReference type="InterPro" id="IPR043502">
    <property type="entry name" value="DNA/RNA_pol_sf"/>
</dbReference>
<evidence type="ECO:0000313" key="3">
    <source>
        <dbReference type="Proteomes" id="UP001066276"/>
    </source>
</evidence>
<dbReference type="AlphaFoldDB" id="A0AAV7VGA3"/>
<gene>
    <name evidence="2" type="ORF">NDU88_004171</name>
</gene>